<feature type="transmembrane region" description="Helical" evidence="1">
    <location>
        <begin position="6"/>
        <end position="29"/>
    </location>
</feature>
<comment type="caution">
    <text evidence="2">The sequence shown here is derived from an EMBL/GenBank/DDBJ whole genome shotgun (WGS) entry which is preliminary data.</text>
</comment>
<dbReference type="Proteomes" id="UP000886741">
    <property type="component" value="Unassembled WGS sequence"/>
</dbReference>
<evidence type="ECO:0000256" key="1">
    <source>
        <dbReference type="SAM" id="Phobius"/>
    </source>
</evidence>
<protein>
    <submittedName>
        <fullName evidence="2">Uncharacterized protein</fullName>
    </submittedName>
</protein>
<keyword evidence="1" id="KW-0472">Membrane</keyword>
<reference evidence="2" key="1">
    <citation type="submission" date="2020-10" db="EMBL/GenBank/DDBJ databases">
        <authorList>
            <person name="Gilroy R."/>
        </authorList>
    </citation>
    <scope>NUCLEOTIDE SEQUENCE</scope>
    <source>
        <strain evidence="2">ChiBcec16-1751</strain>
    </source>
</reference>
<accession>A0A9D1JTQ9</accession>
<sequence length="165" mass="18466">MLDTILLNLPVIFFLLVFVGLIVFCVWYLKAFYAGRAEKQKAAEEQRRRHGGESVLEWSEPYAQGEPDSEFGRLVVQIPKRLGGGAACFYEKGVVLGAKRLPYSQLKDVVFLEAEDTMTLRDAIKDSGALWLYPKKGSAIALRGLNYQFDNAVMEAIKNGLGFRA</sequence>
<organism evidence="2 3">
    <name type="scientific">Candidatus Avoscillospira avistercoris</name>
    <dbReference type="NCBI Taxonomy" id="2840707"/>
    <lineage>
        <taxon>Bacteria</taxon>
        <taxon>Bacillati</taxon>
        <taxon>Bacillota</taxon>
        <taxon>Clostridia</taxon>
        <taxon>Eubacteriales</taxon>
        <taxon>Oscillospiraceae</taxon>
        <taxon>Oscillospiraceae incertae sedis</taxon>
        <taxon>Candidatus Avoscillospira</taxon>
    </lineage>
</organism>
<dbReference type="AlphaFoldDB" id="A0A9D1JTQ9"/>
<evidence type="ECO:0000313" key="2">
    <source>
        <dbReference type="EMBL" id="HIS65392.1"/>
    </source>
</evidence>
<keyword evidence="1" id="KW-1133">Transmembrane helix</keyword>
<keyword evidence="1" id="KW-0812">Transmembrane</keyword>
<gene>
    <name evidence="2" type="ORF">IAA83_08500</name>
</gene>
<proteinExistence type="predicted"/>
<evidence type="ECO:0000313" key="3">
    <source>
        <dbReference type="Proteomes" id="UP000886741"/>
    </source>
</evidence>
<name>A0A9D1JTQ9_9FIRM</name>
<dbReference type="EMBL" id="DVJJ01000127">
    <property type="protein sequence ID" value="HIS65392.1"/>
    <property type="molecule type" value="Genomic_DNA"/>
</dbReference>
<reference evidence="2" key="2">
    <citation type="journal article" date="2021" name="PeerJ">
        <title>Extensive microbial diversity within the chicken gut microbiome revealed by metagenomics and culture.</title>
        <authorList>
            <person name="Gilroy R."/>
            <person name="Ravi A."/>
            <person name="Getino M."/>
            <person name="Pursley I."/>
            <person name="Horton D.L."/>
            <person name="Alikhan N.F."/>
            <person name="Baker D."/>
            <person name="Gharbi K."/>
            <person name="Hall N."/>
            <person name="Watson M."/>
            <person name="Adriaenssens E.M."/>
            <person name="Foster-Nyarko E."/>
            <person name="Jarju S."/>
            <person name="Secka A."/>
            <person name="Antonio M."/>
            <person name="Oren A."/>
            <person name="Chaudhuri R.R."/>
            <person name="La Ragione R."/>
            <person name="Hildebrand F."/>
            <person name="Pallen M.J."/>
        </authorList>
    </citation>
    <scope>NUCLEOTIDE SEQUENCE</scope>
    <source>
        <strain evidence="2">ChiBcec16-1751</strain>
    </source>
</reference>